<evidence type="ECO:0000313" key="1">
    <source>
        <dbReference type="EMBL" id="AVG45980.1"/>
    </source>
</evidence>
<dbReference type="EMBL" id="MG602507">
    <property type="protein sequence ID" value="AVG45980.1"/>
    <property type="molecule type" value="Genomic_DNA"/>
</dbReference>
<dbReference type="EMBL" id="MG602508">
    <property type="protein sequence ID" value="AVG47082.1"/>
    <property type="molecule type" value="Genomic_DNA"/>
</dbReference>
<proteinExistence type="predicted"/>
<organism evidence="1">
    <name type="scientific">Acanthamoeba polyphaga mimivirus</name>
    <name type="common">APMV</name>
    <dbReference type="NCBI Taxonomy" id="212035"/>
    <lineage>
        <taxon>Viruses</taxon>
        <taxon>Varidnaviria</taxon>
        <taxon>Bamfordvirae</taxon>
        <taxon>Nucleocytoviricota</taxon>
        <taxon>Megaviricetes</taxon>
        <taxon>Imitervirales</taxon>
        <taxon>Mimiviridae</taxon>
        <taxon>Megamimivirinae</taxon>
        <taxon>Mimivirus</taxon>
        <taxon>Mimivirus bradfordmassiliense</taxon>
    </lineage>
</organism>
<sequence>MENIYETIALTNEIKNTPTKIAYSPVNIFSASVLSPGAIPNVETVNVVLYIASTLVILNKYR</sequence>
<reference evidence="1" key="1">
    <citation type="journal article" date="2017" name="Front. Microbiol.">
        <title>Genome Characterization of the First Mimiviruses of Lineage C Isolated in Brazil.</title>
        <authorList>
            <person name="Assis F.L."/>
            <person name="Franco-Luiz A.P.M."/>
            <person name="Dos Santos R.N."/>
            <person name="Campos F.S."/>
            <person name="Dornas F.P."/>
            <person name="Borato P.V.M."/>
            <person name="Franco A.C."/>
            <person name="Abrahao J.S."/>
            <person name="Colson P."/>
            <person name="Scola B."/>
        </authorList>
    </citation>
    <scope>NUCLEOTIDE SEQUENCE [LARGE SCALE GENOMIC DNA]</scope>
</reference>
<name>A0A2L2DIL0_MIMIV</name>
<dbReference type="Proteomes" id="UP000279644">
    <property type="component" value="Segment"/>
</dbReference>
<dbReference type="Proteomes" id="UP000280369">
    <property type="component" value="Segment"/>
</dbReference>
<protein>
    <submittedName>
        <fullName evidence="1">Uncharacterized protein</fullName>
    </submittedName>
</protein>
<accession>A0A2L2DIL0</accession>
<organismHost>
    <name type="scientific">Acanthamoeba polyphaga</name>
    <name type="common">Amoeba</name>
    <dbReference type="NCBI Taxonomy" id="5757"/>
</organismHost>